<gene>
    <name evidence="6" type="ORF">TBCH5v1_1484</name>
</gene>
<feature type="coiled-coil region" evidence="5">
    <location>
        <begin position="105"/>
        <end position="162"/>
    </location>
</feature>
<dbReference type="STRING" id="55802.TBCH5v1_1484"/>
<protein>
    <recommendedName>
        <fullName evidence="8">MalT-like TPR region domain-containing protein</fullName>
    </recommendedName>
</protein>
<keyword evidence="4" id="KW-0802">TPR repeat</keyword>
<comment type="subcellular location">
    <subcellularLocation>
        <location evidence="1">Cytoplasm</location>
    </subcellularLocation>
</comment>
<accession>A0A0S1XCC2</accession>
<evidence type="ECO:0000313" key="7">
    <source>
        <dbReference type="Proteomes" id="UP000066042"/>
    </source>
</evidence>
<dbReference type="PANTHER" id="PTHR46630">
    <property type="entry name" value="TETRATRICOPEPTIDE REPEAT PROTEIN 29"/>
    <property type="match status" value="1"/>
</dbReference>
<reference evidence="6 7" key="1">
    <citation type="journal article" date="2016" name="Genome Announc.">
        <title>Complete genome sequence of the hyperthermophilic and piezophilic archaeon Thermococcus barophilus Ch5, capable of growth at the expense of hydrogenogenesis from carbon monoxide and formate.</title>
        <authorList>
            <person name="Oger P."/>
            <person name="Sokolova T.G."/>
            <person name="Kozhevnikova D.A."/>
            <person name="Taranov E.A."/>
            <person name="Vannier P."/>
            <person name="Lee H.S."/>
            <person name="Kwon K.K."/>
            <person name="Kang S.G."/>
            <person name="Lee J.H."/>
            <person name="Bonch-Osmolovskaya E.A."/>
            <person name="Lebedinsky A.V."/>
        </authorList>
    </citation>
    <scope>NUCLEOTIDE SEQUENCE [LARGE SCALE GENOMIC DNA]</scope>
    <source>
        <strain evidence="7">Ch5</strain>
    </source>
</reference>
<evidence type="ECO:0000256" key="5">
    <source>
        <dbReference type="SAM" id="Coils"/>
    </source>
</evidence>
<dbReference type="PANTHER" id="PTHR46630:SF1">
    <property type="entry name" value="TETRATRICOPEPTIDE REPEAT PROTEIN 29"/>
    <property type="match status" value="1"/>
</dbReference>
<dbReference type="InterPro" id="IPR019734">
    <property type="entry name" value="TPR_rpt"/>
</dbReference>
<proteinExistence type="predicted"/>
<sequence>MSFCLMRIANVENALGNIKHAEEHAIEALKYATKSEEKVSQGRILLVLGSIYNTKRKFEEALTYIQRAKLLFKDASKDMPELGAIQGYGWALLLEASILLNTEEIQKAEDIAKEALKVLKDINNTPGIIRAYEVLAKIYGKLDRLEKKRRAEEEIKKLKENL</sequence>
<name>A0A0S1XCC2_THEBA</name>
<evidence type="ECO:0000313" key="6">
    <source>
        <dbReference type="EMBL" id="ALM75401.1"/>
    </source>
</evidence>
<evidence type="ECO:0008006" key="8">
    <source>
        <dbReference type="Google" id="ProtNLM"/>
    </source>
</evidence>
<evidence type="ECO:0000256" key="3">
    <source>
        <dbReference type="ARBA" id="ARBA00022737"/>
    </source>
</evidence>
<keyword evidence="5" id="KW-0175">Coiled coil</keyword>
<evidence type="ECO:0000256" key="4">
    <source>
        <dbReference type="ARBA" id="ARBA00022803"/>
    </source>
</evidence>
<dbReference type="Gene3D" id="1.25.40.10">
    <property type="entry name" value="Tetratricopeptide repeat domain"/>
    <property type="match status" value="1"/>
</dbReference>
<dbReference type="AlphaFoldDB" id="A0A0S1XCC2"/>
<dbReference type="InterPro" id="IPR051476">
    <property type="entry name" value="Bac_ResReg_Asp_Phosphatase"/>
</dbReference>
<dbReference type="SMART" id="SM00028">
    <property type="entry name" value="TPR"/>
    <property type="match status" value="3"/>
</dbReference>
<dbReference type="GO" id="GO:0005737">
    <property type="term" value="C:cytoplasm"/>
    <property type="evidence" value="ECO:0007669"/>
    <property type="project" value="UniProtKB-SubCell"/>
</dbReference>
<keyword evidence="3" id="KW-0677">Repeat</keyword>
<evidence type="ECO:0000256" key="1">
    <source>
        <dbReference type="ARBA" id="ARBA00004496"/>
    </source>
</evidence>
<keyword evidence="2" id="KW-0963">Cytoplasm</keyword>
<evidence type="ECO:0000256" key="2">
    <source>
        <dbReference type="ARBA" id="ARBA00022490"/>
    </source>
</evidence>
<dbReference type="PATRIC" id="fig|55802.8.peg.1463"/>
<dbReference type="EMBL" id="CP013050">
    <property type="protein sequence ID" value="ALM75401.1"/>
    <property type="molecule type" value="Genomic_DNA"/>
</dbReference>
<dbReference type="InterPro" id="IPR011990">
    <property type="entry name" value="TPR-like_helical_dom_sf"/>
</dbReference>
<dbReference type="Proteomes" id="UP000066042">
    <property type="component" value="Chromosome"/>
</dbReference>
<dbReference type="Pfam" id="PF13181">
    <property type="entry name" value="TPR_8"/>
    <property type="match status" value="1"/>
</dbReference>
<organism evidence="6 7">
    <name type="scientific">Thermococcus barophilus</name>
    <dbReference type="NCBI Taxonomy" id="55802"/>
    <lineage>
        <taxon>Archaea</taxon>
        <taxon>Methanobacteriati</taxon>
        <taxon>Methanobacteriota</taxon>
        <taxon>Thermococci</taxon>
        <taxon>Thermococcales</taxon>
        <taxon>Thermococcaceae</taxon>
        <taxon>Thermococcus</taxon>
    </lineage>
</organism>
<dbReference type="SUPFAM" id="SSF48452">
    <property type="entry name" value="TPR-like"/>
    <property type="match status" value="1"/>
</dbReference>